<dbReference type="AlphaFoldDB" id="A0A4C1XAQ3"/>
<protein>
    <submittedName>
        <fullName evidence="1">Uncharacterized protein</fullName>
    </submittedName>
</protein>
<organism evidence="1 2">
    <name type="scientific">Eumeta variegata</name>
    <name type="common">Bagworm moth</name>
    <name type="synonym">Eumeta japonica</name>
    <dbReference type="NCBI Taxonomy" id="151549"/>
    <lineage>
        <taxon>Eukaryota</taxon>
        <taxon>Metazoa</taxon>
        <taxon>Ecdysozoa</taxon>
        <taxon>Arthropoda</taxon>
        <taxon>Hexapoda</taxon>
        <taxon>Insecta</taxon>
        <taxon>Pterygota</taxon>
        <taxon>Neoptera</taxon>
        <taxon>Endopterygota</taxon>
        <taxon>Lepidoptera</taxon>
        <taxon>Glossata</taxon>
        <taxon>Ditrysia</taxon>
        <taxon>Tineoidea</taxon>
        <taxon>Psychidae</taxon>
        <taxon>Oiketicinae</taxon>
        <taxon>Eumeta</taxon>
    </lineage>
</organism>
<reference evidence="1 2" key="1">
    <citation type="journal article" date="2019" name="Commun. Biol.">
        <title>The bagworm genome reveals a unique fibroin gene that provides high tensile strength.</title>
        <authorList>
            <person name="Kono N."/>
            <person name="Nakamura H."/>
            <person name="Ohtoshi R."/>
            <person name="Tomita M."/>
            <person name="Numata K."/>
            <person name="Arakawa K."/>
        </authorList>
    </citation>
    <scope>NUCLEOTIDE SEQUENCE [LARGE SCALE GENOMIC DNA]</scope>
</reference>
<sequence>MSFSVAAVLKAGCGTRRKRGRAESQSVNEPLFTRVFLRPASATRFSVSTTATFKIFDNVFFVSRRYAERTLGCCGGVPARRGLVTRLLSVIGSTMALANNTAAHAPRGNSFTLNTRPSLFLIILVYFDVAE</sequence>
<accession>A0A4C1XAQ3</accession>
<proteinExistence type="predicted"/>
<comment type="caution">
    <text evidence="1">The sequence shown here is derived from an EMBL/GenBank/DDBJ whole genome shotgun (WGS) entry which is preliminary data.</text>
</comment>
<name>A0A4C1XAQ3_EUMVA</name>
<dbReference type="EMBL" id="BGZK01000762">
    <property type="protein sequence ID" value="GBP59464.1"/>
    <property type="molecule type" value="Genomic_DNA"/>
</dbReference>
<keyword evidence="2" id="KW-1185">Reference proteome</keyword>
<evidence type="ECO:0000313" key="1">
    <source>
        <dbReference type="EMBL" id="GBP59464.1"/>
    </source>
</evidence>
<evidence type="ECO:0000313" key="2">
    <source>
        <dbReference type="Proteomes" id="UP000299102"/>
    </source>
</evidence>
<gene>
    <name evidence="1" type="ORF">EVAR_35413_1</name>
</gene>
<dbReference type="Proteomes" id="UP000299102">
    <property type="component" value="Unassembled WGS sequence"/>
</dbReference>